<keyword evidence="3" id="KW-0732">Signal</keyword>
<dbReference type="Pfam" id="PF00089">
    <property type="entry name" value="Trypsin"/>
    <property type="match status" value="1"/>
</dbReference>
<dbReference type="OrthoDB" id="6605387at2759"/>
<keyword evidence="1" id="KW-1015">Disulfide bond</keyword>
<dbReference type="CDD" id="cd00190">
    <property type="entry name" value="Tryp_SPc"/>
    <property type="match status" value="1"/>
</dbReference>
<feature type="chain" id="PRO_5040230142" description="Peptidase S1 domain-containing protein" evidence="3">
    <location>
        <begin position="17"/>
        <end position="290"/>
    </location>
</feature>
<dbReference type="EMBL" id="OV725079">
    <property type="protein sequence ID" value="CAH1397116.1"/>
    <property type="molecule type" value="Genomic_DNA"/>
</dbReference>
<dbReference type="InterPro" id="IPR043504">
    <property type="entry name" value="Peptidase_S1_PA_chymotrypsin"/>
</dbReference>
<dbReference type="InterPro" id="IPR009003">
    <property type="entry name" value="Peptidase_S1_PA"/>
</dbReference>
<evidence type="ECO:0000256" key="3">
    <source>
        <dbReference type="SAM" id="SignalP"/>
    </source>
</evidence>
<dbReference type="PRINTS" id="PR00722">
    <property type="entry name" value="CHYMOTRYPSIN"/>
</dbReference>
<dbReference type="InterPro" id="IPR001254">
    <property type="entry name" value="Trypsin_dom"/>
</dbReference>
<gene>
    <name evidence="5" type="ORF">NEZAVI_LOCUS7034</name>
</gene>
<dbReference type="Gene3D" id="2.40.10.10">
    <property type="entry name" value="Trypsin-like serine proteases"/>
    <property type="match status" value="1"/>
</dbReference>
<dbReference type="GO" id="GO:0006508">
    <property type="term" value="P:proteolysis"/>
    <property type="evidence" value="ECO:0007669"/>
    <property type="project" value="InterPro"/>
</dbReference>
<dbReference type="GO" id="GO:0004252">
    <property type="term" value="F:serine-type endopeptidase activity"/>
    <property type="evidence" value="ECO:0007669"/>
    <property type="project" value="InterPro"/>
</dbReference>
<evidence type="ECO:0000313" key="5">
    <source>
        <dbReference type="EMBL" id="CAH1397116.1"/>
    </source>
</evidence>
<dbReference type="PROSITE" id="PS00134">
    <property type="entry name" value="TRYPSIN_HIS"/>
    <property type="match status" value="1"/>
</dbReference>
<dbReference type="Proteomes" id="UP001152798">
    <property type="component" value="Chromosome 3"/>
</dbReference>
<organism evidence="5 6">
    <name type="scientific">Nezara viridula</name>
    <name type="common">Southern green stink bug</name>
    <name type="synonym">Cimex viridulus</name>
    <dbReference type="NCBI Taxonomy" id="85310"/>
    <lineage>
        <taxon>Eukaryota</taxon>
        <taxon>Metazoa</taxon>
        <taxon>Ecdysozoa</taxon>
        <taxon>Arthropoda</taxon>
        <taxon>Hexapoda</taxon>
        <taxon>Insecta</taxon>
        <taxon>Pterygota</taxon>
        <taxon>Neoptera</taxon>
        <taxon>Paraneoptera</taxon>
        <taxon>Hemiptera</taxon>
        <taxon>Heteroptera</taxon>
        <taxon>Panheteroptera</taxon>
        <taxon>Pentatomomorpha</taxon>
        <taxon>Pentatomoidea</taxon>
        <taxon>Pentatomidae</taxon>
        <taxon>Pentatominae</taxon>
        <taxon>Nezara</taxon>
    </lineage>
</organism>
<feature type="domain" description="Peptidase S1" evidence="4">
    <location>
        <begin position="31"/>
        <end position="268"/>
    </location>
</feature>
<sequence length="290" mass="31384">MKAILPLALLFSAASALLPTSCPCGLTNKGRIVGGREAKKNEFPLIAALVFVGDPEDPQAFCGATILTPYHALTAAHCTQGQVLENIEYISLLVGAHDVTNVDSRAQWVPVERFHDHENYSELDSNGIPHINDVSLVVLKEEIRFNVNVGPACLPTEELELERQYVNAMGWGLTATGGEGSNVLRQVNLQVIAYKTCNSLFKLNPNRSQLCTFGKNKDTCRGDSGGPLVWLDPETNRLTLIALVSYGSKNCGARPSVNTDVSHYLNWIQTAISESGKPGTTCQKMNATAS</sequence>
<evidence type="ECO:0000313" key="6">
    <source>
        <dbReference type="Proteomes" id="UP001152798"/>
    </source>
</evidence>
<evidence type="ECO:0000259" key="4">
    <source>
        <dbReference type="SMART" id="SM00020"/>
    </source>
</evidence>
<accession>A0A9P0H897</accession>
<dbReference type="PROSITE" id="PS00135">
    <property type="entry name" value="TRYPSIN_SER"/>
    <property type="match status" value="1"/>
</dbReference>
<dbReference type="InterPro" id="IPR051487">
    <property type="entry name" value="Ser/Thr_Proteases_Immune/Dev"/>
</dbReference>
<keyword evidence="6" id="KW-1185">Reference proteome</keyword>
<dbReference type="InterPro" id="IPR018114">
    <property type="entry name" value="TRYPSIN_HIS"/>
</dbReference>
<feature type="signal peptide" evidence="3">
    <location>
        <begin position="1"/>
        <end position="16"/>
    </location>
</feature>
<dbReference type="InterPro" id="IPR033116">
    <property type="entry name" value="TRYPSIN_SER"/>
</dbReference>
<evidence type="ECO:0000256" key="1">
    <source>
        <dbReference type="ARBA" id="ARBA00023157"/>
    </source>
</evidence>
<dbReference type="InterPro" id="IPR001314">
    <property type="entry name" value="Peptidase_S1A"/>
</dbReference>
<evidence type="ECO:0000256" key="2">
    <source>
        <dbReference type="ARBA" id="ARBA00024195"/>
    </source>
</evidence>
<proteinExistence type="inferred from homology"/>
<dbReference type="PANTHER" id="PTHR24256">
    <property type="entry name" value="TRYPTASE-RELATED"/>
    <property type="match status" value="1"/>
</dbReference>
<name>A0A9P0H897_NEZVI</name>
<dbReference type="SUPFAM" id="SSF50494">
    <property type="entry name" value="Trypsin-like serine proteases"/>
    <property type="match status" value="1"/>
</dbReference>
<dbReference type="AlphaFoldDB" id="A0A9P0H897"/>
<protein>
    <recommendedName>
        <fullName evidence="4">Peptidase S1 domain-containing protein</fullName>
    </recommendedName>
</protein>
<reference evidence="5" key="1">
    <citation type="submission" date="2022-01" db="EMBL/GenBank/DDBJ databases">
        <authorList>
            <person name="King R."/>
        </authorList>
    </citation>
    <scope>NUCLEOTIDE SEQUENCE</scope>
</reference>
<comment type="similarity">
    <text evidence="2">Belongs to the peptidase S1 family. CLIP subfamily.</text>
</comment>
<dbReference type="SMART" id="SM00020">
    <property type="entry name" value="Tryp_SPc"/>
    <property type="match status" value="1"/>
</dbReference>